<evidence type="ECO:0000313" key="3">
    <source>
        <dbReference type="Proteomes" id="UP000008207"/>
    </source>
</evidence>
<gene>
    <name evidence="2" type="ordered locus">Mnod_4362</name>
</gene>
<accession>B8IAH0</accession>
<evidence type="ECO:0000313" key="2">
    <source>
        <dbReference type="EMBL" id="ACL59233.1"/>
    </source>
</evidence>
<proteinExistence type="predicted"/>
<dbReference type="KEGG" id="mno:Mnod_4362"/>
<feature type="region of interest" description="Disordered" evidence="1">
    <location>
        <begin position="52"/>
        <end position="78"/>
    </location>
</feature>
<dbReference type="STRING" id="460265.Mnod_4362"/>
<dbReference type="HOGENOM" id="CLU_2356514_0_0_5"/>
<dbReference type="EMBL" id="CP001349">
    <property type="protein sequence ID" value="ACL59233.1"/>
    <property type="molecule type" value="Genomic_DNA"/>
</dbReference>
<dbReference type="AlphaFoldDB" id="B8IAH0"/>
<sequence length="96" mass="10437">MRARRPRAGLTVVELPRFNCQDTPKRSLTQAKNLLKPSCAAGIISLPLAPRTLPSRLTSSSEPHSTKNEEGVKEKACRPMLSVRSTACSPIQKGLV</sequence>
<feature type="compositionally biased region" description="Basic and acidic residues" evidence="1">
    <location>
        <begin position="64"/>
        <end position="77"/>
    </location>
</feature>
<dbReference type="Proteomes" id="UP000008207">
    <property type="component" value="Chromosome"/>
</dbReference>
<keyword evidence="3" id="KW-1185">Reference proteome</keyword>
<name>B8IAH0_METNO</name>
<protein>
    <submittedName>
        <fullName evidence="2">Uncharacterized protein</fullName>
    </submittedName>
</protein>
<organism evidence="2 3">
    <name type="scientific">Methylobacterium nodulans (strain LMG 21967 / CNCM I-2342 / ORS 2060)</name>
    <dbReference type="NCBI Taxonomy" id="460265"/>
    <lineage>
        <taxon>Bacteria</taxon>
        <taxon>Pseudomonadati</taxon>
        <taxon>Pseudomonadota</taxon>
        <taxon>Alphaproteobacteria</taxon>
        <taxon>Hyphomicrobiales</taxon>
        <taxon>Methylobacteriaceae</taxon>
        <taxon>Methylobacterium</taxon>
    </lineage>
</organism>
<reference evidence="2 3" key="1">
    <citation type="submission" date="2009-01" db="EMBL/GenBank/DDBJ databases">
        <title>Complete sequence of chromosome of Methylobacterium nodulans ORS 2060.</title>
        <authorList>
            <consortium name="US DOE Joint Genome Institute"/>
            <person name="Lucas S."/>
            <person name="Copeland A."/>
            <person name="Lapidus A."/>
            <person name="Glavina del Rio T."/>
            <person name="Dalin E."/>
            <person name="Tice H."/>
            <person name="Bruce D."/>
            <person name="Goodwin L."/>
            <person name="Pitluck S."/>
            <person name="Sims D."/>
            <person name="Brettin T."/>
            <person name="Detter J.C."/>
            <person name="Han C."/>
            <person name="Larimer F."/>
            <person name="Land M."/>
            <person name="Hauser L."/>
            <person name="Kyrpides N."/>
            <person name="Ivanova N."/>
            <person name="Marx C.J."/>
            <person name="Richardson P."/>
        </authorList>
    </citation>
    <scope>NUCLEOTIDE SEQUENCE [LARGE SCALE GENOMIC DNA]</scope>
    <source>
        <strain evidence="3">LMG 21967 / CNCM I-2342 / ORS 2060</strain>
    </source>
</reference>
<evidence type="ECO:0000256" key="1">
    <source>
        <dbReference type="SAM" id="MobiDB-lite"/>
    </source>
</evidence>